<keyword evidence="3" id="KW-1185">Reference proteome</keyword>
<dbReference type="PROSITE" id="PS50097">
    <property type="entry name" value="BTB"/>
    <property type="match status" value="1"/>
</dbReference>
<protein>
    <recommendedName>
        <fullName evidence="1">BTB domain-containing protein</fullName>
    </recommendedName>
</protein>
<dbReference type="OMA" id="DMEIVCN"/>
<dbReference type="SUPFAM" id="SSF54695">
    <property type="entry name" value="POZ domain"/>
    <property type="match status" value="1"/>
</dbReference>
<proteinExistence type="predicted"/>
<dbReference type="PANTHER" id="PTHR47843">
    <property type="entry name" value="BTB DOMAIN-CONTAINING PROTEIN-RELATED"/>
    <property type="match status" value="1"/>
</dbReference>
<name>A0A0U1M1H5_TALIS</name>
<accession>A0A0U1M1H5</accession>
<dbReference type="AlphaFoldDB" id="A0A0U1M1H5"/>
<gene>
    <name evidence="2" type="ORF">PISL3812_05925</name>
</gene>
<dbReference type="PANTHER" id="PTHR47843:SF5">
    <property type="entry name" value="BTB_POZ DOMAIN PROTEIN"/>
    <property type="match status" value="1"/>
</dbReference>
<reference evidence="2 3" key="1">
    <citation type="submission" date="2015-04" db="EMBL/GenBank/DDBJ databases">
        <authorList>
            <person name="Syromyatnikov M.Y."/>
            <person name="Popov V.N."/>
        </authorList>
    </citation>
    <scope>NUCLEOTIDE SEQUENCE [LARGE SCALE GENOMIC DNA]</scope>
    <source>
        <strain evidence="2">WF-38-12</strain>
    </source>
</reference>
<evidence type="ECO:0000313" key="2">
    <source>
        <dbReference type="EMBL" id="CRG88890.1"/>
    </source>
</evidence>
<evidence type="ECO:0000259" key="1">
    <source>
        <dbReference type="PROSITE" id="PS50097"/>
    </source>
</evidence>
<dbReference type="InterPro" id="IPR011333">
    <property type="entry name" value="SKP1/BTB/POZ_sf"/>
</dbReference>
<dbReference type="InterPro" id="IPR000210">
    <property type="entry name" value="BTB/POZ_dom"/>
</dbReference>
<feature type="domain" description="BTB" evidence="1">
    <location>
        <begin position="20"/>
        <end position="81"/>
    </location>
</feature>
<dbReference type="STRING" id="28573.A0A0U1M1H5"/>
<dbReference type="CDD" id="cd18186">
    <property type="entry name" value="BTB_POZ_ZBTB_KLHL-like"/>
    <property type="match status" value="1"/>
</dbReference>
<evidence type="ECO:0000313" key="3">
    <source>
        <dbReference type="Proteomes" id="UP000054383"/>
    </source>
</evidence>
<dbReference type="EMBL" id="CVMT01000005">
    <property type="protein sequence ID" value="CRG88890.1"/>
    <property type="molecule type" value="Genomic_DNA"/>
</dbReference>
<dbReference type="Gene3D" id="3.30.710.10">
    <property type="entry name" value="Potassium Channel Kv1.1, Chain A"/>
    <property type="match status" value="1"/>
</dbReference>
<sequence>MKSSGPLPFLQELLSSGKYSDLTIQCDGHTFKAHKAVVCSQSPFFNAAESHQGKINLQDEDANTVRRFLSYLYTQDYDQGTNTGEEPLACTQEDADTMSSTSQVQERAHNNLLVYIAADKFGTDSLKQLARDRLATWAENNWSDECFPDAVREIVSLAPPHETELTELLSDVMSENAQSLVERESMLDILEEAGVLATAVLKKLVGRLGHSEAERKRLNALCIQDSFGNALMKKANSLVMCRHCDAEFNLRTWLGKLVSMLHGRRNELIPKLSLSET</sequence>
<dbReference type="Proteomes" id="UP000054383">
    <property type="component" value="Unassembled WGS sequence"/>
</dbReference>
<dbReference type="OrthoDB" id="6359816at2759"/>
<dbReference type="Pfam" id="PF00651">
    <property type="entry name" value="BTB"/>
    <property type="match status" value="1"/>
</dbReference>
<organism evidence="2 3">
    <name type="scientific">Talaromyces islandicus</name>
    <name type="common">Penicillium islandicum</name>
    <dbReference type="NCBI Taxonomy" id="28573"/>
    <lineage>
        <taxon>Eukaryota</taxon>
        <taxon>Fungi</taxon>
        <taxon>Dikarya</taxon>
        <taxon>Ascomycota</taxon>
        <taxon>Pezizomycotina</taxon>
        <taxon>Eurotiomycetes</taxon>
        <taxon>Eurotiomycetidae</taxon>
        <taxon>Eurotiales</taxon>
        <taxon>Trichocomaceae</taxon>
        <taxon>Talaromyces</taxon>
        <taxon>Talaromyces sect. Islandici</taxon>
    </lineage>
</organism>
<dbReference type="SMART" id="SM00225">
    <property type="entry name" value="BTB"/>
    <property type="match status" value="1"/>
</dbReference>